<dbReference type="EMBL" id="JXLP01000001">
    <property type="protein sequence ID" value="KIL80722.1"/>
    <property type="molecule type" value="Genomic_DNA"/>
</dbReference>
<sequence length="304" mass="34821">MSKVEQLLRSINAFIQKAEEKDDEKLTDVVPDFPGLESIPDFVEEYEKEIAKLLRDQRKMFIDELAGFVSKDDTTTLEVILSYFTNNLFANDEFIEKMGEETVEFLQMTIEELSKVMMKSIDKDVAFETLSQRTIAWIEQWSKELSDLMQLNTHAAVEQLLKDGIENGESIQQIELKLKELPQFDRSRARTTAITEVLTASSRAQWESYNQSPAVTGKQWKHSGAHKIKPREAHIDLDGTVVGVNERFDVNGYEADYPRDPSLPAGERVNCHCVMGPVVDEEILGLSKEEKEEIRRQVLEEMNS</sequence>
<organism evidence="2 3">
    <name type="scientific">Bacillus badius</name>
    <dbReference type="NCBI Taxonomy" id="1455"/>
    <lineage>
        <taxon>Bacteria</taxon>
        <taxon>Bacillati</taxon>
        <taxon>Bacillota</taxon>
        <taxon>Bacilli</taxon>
        <taxon>Bacillales</taxon>
        <taxon>Bacillaceae</taxon>
        <taxon>Pseudobacillus</taxon>
    </lineage>
</organism>
<name>A0ABR5B157_BACBA</name>
<feature type="domain" description="Phage head morphogenesis" evidence="1">
    <location>
        <begin position="157"/>
        <end position="275"/>
    </location>
</feature>
<proteinExistence type="predicted"/>
<dbReference type="Pfam" id="PF04233">
    <property type="entry name" value="Phage_Mu_F"/>
    <property type="match status" value="1"/>
</dbReference>
<dbReference type="Proteomes" id="UP000031982">
    <property type="component" value="Unassembled WGS sequence"/>
</dbReference>
<evidence type="ECO:0000313" key="2">
    <source>
        <dbReference type="EMBL" id="KIL80722.1"/>
    </source>
</evidence>
<keyword evidence="3" id="KW-1185">Reference proteome</keyword>
<comment type="caution">
    <text evidence="2">The sequence shown here is derived from an EMBL/GenBank/DDBJ whole genome shotgun (WGS) entry which is preliminary data.</text>
</comment>
<protein>
    <recommendedName>
        <fullName evidence="1">Phage head morphogenesis domain-containing protein</fullName>
    </recommendedName>
</protein>
<dbReference type="InterPro" id="IPR006528">
    <property type="entry name" value="Phage_head_morphogenesis_dom"/>
</dbReference>
<dbReference type="RefSeq" id="WP_041113143.1">
    <property type="nucleotide sequence ID" value="NZ_JARTHD010000006.1"/>
</dbReference>
<evidence type="ECO:0000313" key="3">
    <source>
        <dbReference type="Proteomes" id="UP000031982"/>
    </source>
</evidence>
<accession>A0ABR5B157</accession>
<gene>
    <name evidence="2" type="ORF">SD77_0570</name>
</gene>
<evidence type="ECO:0000259" key="1">
    <source>
        <dbReference type="Pfam" id="PF04233"/>
    </source>
</evidence>
<reference evidence="2 3" key="1">
    <citation type="submission" date="2015-01" db="EMBL/GenBank/DDBJ databases">
        <title>Genome Assembly of Bacillus badius MTCC 1458.</title>
        <authorList>
            <person name="Verma A."/>
            <person name="Khatri I."/>
            <person name="Mual P."/>
            <person name="Subramanian S."/>
            <person name="Krishnamurthi S."/>
        </authorList>
    </citation>
    <scope>NUCLEOTIDE SEQUENCE [LARGE SCALE GENOMIC DNA]</scope>
    <source>
        <strain evidence="2 3">MTCC 1458</strain>
    </source>
</reference>